<dbReference type="AlphaFoldDB" id="X1DJL4"/>
<gene>
    <name evidence="1" type="ORF">S01H4_43151</name>
</gene>
<accession>X1DJL4</accession>
<sequence>QSDKILSAMCNGEITPAEANSIMGATIGALKVVEMDELGKRVAALEDRYGVS</sequence>
<protein>
    <submittedName>
        <fullName evidence="1">Uncharacterized protein</fullName>
    </submittedName>
</protein>
<organism evidence="1">
    <name type="scientific">marine sediment metagenome</name>
    <dbReference type="NCBI Taxonomy" id="412755"/>
    <lineage>
        <taxon>unclassified sequences</taxon>
        <taxon>metagenomes</taxon>
        <taxon>ecological metagenomes</taxon>
    </lineage>
</organism>
<dbReference type="EMBL" id="BART01023776">
    <property type="protein sequence ID" value="GAG96611.1"/>
    <property type="molecule type" value="Genomic_DNA"/>
</dbReference>
<feature type="non-terminal residue" evidence="1">
    <location>
        <position position="1"/>
    </location>
</feature>
<evidence type="ECO:0000313" key="1">
    <source>
        <dbReference type="EMBL" id="GAG96611.1"/>
    </source>
</evidence>
<reference evidence="1" key="1">
    <citation type="journal article" date="2014" name="Front. Microbiol.">
        <title>High frequency of phylogenetically diverse reductive dehalogenase-homologous genes in deep subseafloor sedimentary metagenomes.</title>
        <authorList>
            <person name="Kawai M."/>
            <person name="Futagami T."/>
            <person name="Toyoda A."/>
            <person name="Takaki Y."/>
            <person name="Nishi S."/>
            <person name="Hori S."/>
            <person name="Arai W."/>
            <person name="Tsubouchi T."/>
            <person name="Morono Y."/>
            <person name="Uchiyama I."/>
            <person name="Ito T."/>
            <person name="Fujiyama A."/>
            <person name="Inagaki F."/>
            <person name="Takami H."/>
        </authorList>
    </citation>
    <scope>NUCLEOTIDE SEQUENCE</scope>
    <source>
        <strain evidence="1">Expedition CK06-06</strain>
    </source>
</reference>
<name>X1DJL4_9ZZZZ</name>
<comment type="caution">
    <text evidence="1">The sequence shown here is derived from an EMBL/GenBank/DDBJ whole genome shotgun (WGS) entry which is preliminary data.</text>
</comment>
<proteinExistence type="predicted"/>